<dbReference type="EMBL" id="JACIEU010000003">
    <property type="protein sequence ID" value="MBB4147163.1"/>
    <property type="molecule type" value="Genomic_DNA"/>
</dbReference>
<keyword evidence="1" id="KW-0732">Signal</keyword>
<evidence type="ECO:0000313" key="2">
    <source>
        <dbReference type="EMBL" id="MBB4147163.1"/>
    </source>
</evidence>
<sequence>MTAQSQSWFGRKKPLLAGLALLALASATPPATAGDDAVKTSASKGEVRVPFAPPLDQSLRYEVSALRNRVGQERQAIVEQVLRFRREGEGYVLRIELVSGSLPGLGDLPLKIGDPNMPPSLRPFMEPMEYDVDADGAVVRLRNWDQLKGKFGAGMQDMVALLEPDEAKRAPAAAMVGKMAEGFQKLSAEQAAPMFLKPWTTFLGLGRHPRELDEWYEADVSLDTGIFPMPLPATSQMQLTRPGTAYHWEQHTQIDPKAASEAITSYLETMIQASGDKASGTKIADMRKALGDIAIHDELEADIDPLTGMVTEASYIRSIETGGQKGGNGSRVRRMD</sequence>
<reference evidence="2 3" key="1">
    <citation type="submission" date="2020-08" db="EMBL/GenBank/DDBJ databases">
        <title>Genomic Encyclopedia of Type Strains, Phase IV (KMG-IV): sequencing the most valuable type-strain genomes for metagenomic binning, comparative biology and taxonomic classification.</title>
        <authorList>
            <person name="Goeker M."/>
        </authorList>
    </citation>
    <scope>NUCLEOTIDE SEQUENCE [LARGE SCALE GENOMIC DNA]</scope>
    <source>
        <strain evidence="2 3">DSM 19371</strain>
    </source>
</reference>
<comment type="caution">
    <text evidence="2">The sequence shown here is derived from an EMBL/GenBank/DDBJ whole genome shotgun (WGS) entry which is preliminary data.</text>
</comment>
<name>A0A7W6PU13_9SPHN</name>
<evidence type="ECO:0000256" key="1">
    <source>
        <dbReference type="SAM" id="SignalP"/>
    </source>
</evidence>
<protein>
    <submittedName>
        <fullName evidence="2">Uncharacterized protein</fullName>
    </submittedName>
</protein>
<evidence type="ECO:0000313" key="3">
    <source>
        <dbReference type="Proteomes" id="UP000590524"/>
    </source>
</evidence>
<dbReference type="RefSeq" id="WP_188081046.1">
    <property type="nucleotide sequence ID" value="NZ_JACIEU010000003.1"/>
</dbReference>
<keyword evidence="3" id="KW-1185">Reference proteome</keyword>
<proteinExistence type="predicted"/>
<feature type="signal peptide" evidence="1">
    <location>
        <begin position="1"/>
        <end position="33"/>
    </location>
</feature>
<feature type="chain" id="PRO_5030508214" evidence="1">
    <location>
        <begin position="34"/>
        <end position="336"/>
    </location>
</feature>
<dbReference type="AlphaFoldDB" id="A0A7W6PU13"/>
<organism evidence="2 3">
    <name type="scientific">Sphingobium scionense</name>
    <dbReference type="NCBI Taxonomy" id="1404341"/>
    <lineage>
        <taxon>Bacteria</taxon>
        <taxon>Pseudomonadati</taxon>
        <taxon>Pseudomonadota</taxon>
        <taxon>Alphaproteobacteria</taxon>
        <taxon>Sphingomonadales</taxon>
        <taxon>Sphingomonadaceae</taxon>
        <taxon>Sphingobium</taxon>
    </lineage>
</organism>
<dbReference type="Proteomes" id="UP000590524">
    <property type="component" value="Unassembled WGS sequence"/>
</dbReference>
<gene>
    <name evidence="2" type="ORF">GGQ90_000929</name>
</gene>
<accession>A0A7W6PU13</accession>